<dbReference type="EMBL" id="WMLF01000315">
    <property type="protein sequence ID" value="MBB1245623.1"/>
    <property type="molecule type" value="Genomic_DNA"/>
</dbReference>
<name>A0ABR6EKF3_9ACTN</name>
<organism evidence="1 2">
    <name type="scientific">Streptomyces durbertensis</name>
    <dbReference type="NCBI Taxonomy" id="2448886"/>
    <lineage>
        <taxon>Bacteria</taxon>
        <taxon>Bacillati</taxon>
        <taxon>Actinomycetota</taxon>
        <taxon>Actinomycetes</taxon>
        <taxon>Kitasatosporales</taxon>
        <taxon>Streptomycetaceae</taxon>
        <taxon>Streptomyces</taxon>
    </lineage>
</organism>
<evidence type="ECO:0000313" key="1">
    <source>
        <dbReference type="EMBL" id="MBB1245623.1"/>
    </source>
</evidence>
<protein>
    <submittedName>
        <fullName evidence="1">Uncharacterized protein</fullName>
    </submittedName>
</protein>
<proteinExistence type="predicted"/>
<feature type="non-terminal residue" evidence="1">
    <location>
        <position position="52"/>
    </location>
</feature>
<comment type="caution">
    <text evidence="1">The sequence shown here is derived from an EMBL/GenBank/DDBJ whole genome shotgun (WGS) entry which is preliminary data.</text>
</comment>
<reference evidence="2" key="1">
    <citation type="journal article" date="2020" name="Syst. Appl. Microbiol.">
        <title>Streptomyces alkaliterrae sp. nov., isolated from an alkaline soil, and emended descriptions of Streptomyces alkaliphilus, Streptomyces calidiresistens and Streptomyces durbertensis.</title>
        <authorList>
            <person name="Swiecimska M."/>
            <person name="Golinska P."/>
            <person name="Nouioui I."/>
            <person name="Wypij M."/>
            <person name="Rai M."/>
            <person name="Sangal V."/>
            <person name="Goodfellow M."/>
        </authorList>
    </citation>
    <scope>NUCLEOTIDE SEQUENCE [LARGE SCALE GENOMIC DNA]</scope>
    <source>
        <strain evidence="2">DSM 104538</strain>
    </source>
</reference>
<keyword evidence="2" id="KW-1185">Reference proteome</keyword>
<gene>
    <name evidence="1" type="ORF">GL263_18960</name>
</gene>
<evidence type="ECO:0000313" key="2">
    <source>
        <dbReference type="Proteomes" id="UP000766698"/>
    </source>
</evidence>
<dbReference type="Proteomes" id="UP000766698">
    <property type="component" value="Unassembled WGS sequence"/>
</dbReference>
<sequence length="52" mass="5677">MTASLPWGGSPGFRAWIRRQTDRGRRMTVKSLRRALVALATVCLLAAAHPTA</sequence>
<accession>A0ABR6EKF3</accession>